<evidence type="ECO:0000256" key="1">
    <source>
        <dbReference type="SAM" id="MobiDB-lite"/>
    </source>
</evidence>
<keyword evidence="4" id="KW-1185">Reference proteome</keyword>
<sequence length="83" mass="9477">MIEKKYPIHDQQEIVEKRNCKWSNSIGKSIFTIVLSLLIIWLIVAFLGSFWNKSHKHMPDNNSTGVNQTTTSPKQNPTVPSIP</sequence>
<keyword evidence="2" id="KW-0472">Membrane</keyword>
<feature type="region of interest" description="Disordered" evidence="1">
    <location>
        <begin position="58"/>
        <end position="83"/>
    </location>
</feature>
<organism evidence="3 4">
    <name type="scientific">Bartonella bilalgolemii</name>
    <dbReference type="NCBI Taxonomy" id="2942911"/>
    <lineage>
        <taxon>Bacteria</taxon>
        <taxon>Pseudomonadati</taxon>
        <taxon>Pseudomonadota</taxon>
        <taxon>Alphaproteobacteria</taxon>
        <taxon>Hyphomicrobiales</taxon>
        <taxon>Bartonellaceae</taxon>
        <taxon>Bartonella</taxon>
    </lineage>
</organism>
<protein>
    <submittedName>
        <fullName evidence="3">Uncharacterized protein</fullName>
    </submittedName>
</protein>
<evidence type="ECO:0000313" key="3">
    <source>
        <dbReference type="EMBL" id="MCL6229830.1"/>
    </source>
</evidence>
<reference evidence="3 4" key="1">
    <citation type="submission" date="2022-05" db="EMBL/GenBank/DDBJ databases">
        <title>Description of the Bartonella bilalgolemii sp. nov. Isolated from Apodemus uralensis (Pallas 1811).</title>
        <authorList>
            <person name="Zgheib R."/>
            <person name="Celebi B."/>
        </authorList>
    </citation>
    <scope>NUCLEOTIDE SEQUENCE [LARGE SCALE GENOMIC DNA]</scope>
    <source>
        <strain evidence="3 4">G70</strain>
    </source>
</reference>
<proteinExistence type="predicted"/>
<accession>A0ABT0P8Q5</accession>
<dbReference type="Proteomes" id="UP001523003">
    <property type="component" value="Unassembled WGS sequence"/>
</dbReference>
<keyword evidence="2" id="KW-0812">Transmembrane</keyword>
<dbReference type="EMBL" id="JAMCOF010000006">
    <property type="protein sequence ID" value="MCL6229830.1"/>
    <property type="molecule type" value="Genomic_DNA"/>
</dbReference>
<feature type="transmembrane region" description="Helical" evidence="2">
    <location>
        <begin position="30"/>
        <end position="51"/>
    </location>
</feature>
<comment type="caution">
    <text evidence="3">The sequence shown here is derived from an EMBL/GenBank/DDBJ whole genome shotgun (WGS) entry which is preliminary data.</text>
</comment>
<evidence type="ECO:0000256" key="2">
    <source>
        <dbReference type="SAM" id="Phobius"/>
    </source>
</evidence>
<dbReference type="RefSeq" id="WP_249676730.1">
    <property type="nucleotide sequence ID" value="NZ_JAMCOF010000006.1"/>
</dbReference>
<evidence type="ECO:0000313" key="4">
    <source>
        <dbReference type="Proteomes" id="UP001523003"/>
    </source>
</evidence>
<keyword evidence="2" id="KW-1133">Transmembrane helix</keyword>
<feature type="compositionally biased region" description="Polar residues" evidence="1">
    <location>
        <begin position="60"/>
        <end position="83"/>
    </location>
</feature>
<name>A0ABT0P8Q5_9HYPH</name>
<gene>
    <name evidence="3" type="ORF">M4Z11_04330</name>
</gene>